<evidence type="ECO:0000256" key="1">
    <source>
        <dbReference type="SAM" id="MobiDB-lite"/>
    </source>
</evidence>
<evidence type="ECO:0000313" key="2">
    <source>
        <dbReference type="EMBL" id="KAK7042822.1"/>
    </source>
</evidence>
<keyword evidence="3" id="KW-1185">Reference proteome</keyword>
<name>A0AAW0CXA2_9AGAR</name>
<gene>
    <name evidence="2" type="ORF">R3P38DRAFT_3179357</name>
</gene>
<dbReference type="EMBL" id="JAWWNJ010000013">
    <property type="protein sequence ID" value="KAK7042822.1"/>
    <property type="molecule type" value="Genomic_DNA"/>
</dbReference>
<sequence>MPRIRARNLRLRTPSPHPHSRRATARAARIRNNAFTRTVSTAVLINPAARIRPTRPHPGPLPAPAPTDLQLYLPAPPHPHQCARNYTRKSSFPRPLHSRALFRSGCPHSTHAPAPRPSCQLTRLPAFDPGAATSPAPTDPQSNPPAPLARVPTCPSSNAASTSPTCGVVDQRTPARCPSALVARTVIYRLSPGMVLTHPFSPPSSISASWKNHGTSLSIKPSGVCCSLDRYSIPAQGSATRHVPRRPYPCLSICTLACRCFPFTVFSTPPPLL</sequence>
<dbReference type="Proteomes" id="UP001362999">
    <property type="component" value="Unassembled WGS sequence"/>
</dbReference>
<protein>
    <submittedName>
        <fullName evidence="2">Uncharacterized protein</fullName>
    </submittedName>
</protein>
<feature type="region of interest" description="Disordered" evidence="1">
    <location>
        <begin position="1"/>
        <end position="24"/>
    </location>
</feature>
<proteinExistence type="predicted"/>
<accession>A0AAW0CXA2</accession>
<dbReference type="AlphaFoldDB" id="A0AAW0CXA2"/>
<feature type="region of interest" description="Disordered" evidence="1">
    <location>
        <begin position="103"/>
        <end position="156"/>
    </location>
</feature>
<comment type="caution">
    <text evidence="2">The sequence shown here is derived from an EMBL/GenBank/DDBJ whole genome shotgun (WGS) entry which is preliminary data.</text>
</comment>
<feature type="compositionally biased region" description="Basic residues" evidence="1">
    <location>
        <begin position="1"/>
        <end position="10"/>
    </location>
</feature>
<reference evidence="2 3" key="1">
    <citation type="journal article" date="2024" name="J Genomics">
        <title>Draft genome sequencing and assembly of Favolaschia claudopus CIRM-BRFM 2984 isolated from oak limbs.</title>
        <authorList>
            <person name="Navarro D."/>
            <person name="Drula E."/>
            <person name="Chaduli D."/>
            <person name="Cazenave R."/>
            <person name="Ahrendt S."/>
            <person name="Wang J."/>
            <person name="Lipzen A."/>
            <person name="Daum C."/>
            <person name="Barry K."/>
            <person name="Grigoriev I.V."/>
            <person name="Favel A."/>
            <person name="Rosso M.N."/>
            <person name="Martin F."/>
        </authorList>
    </citation>
    <scope>NUCLEOTIDE SEQUENCE [LARGE SCALE GENOMIC DNA]</scope>
    <source>
        <strain evidence="2 3">CIRM-BRFM 2984</strain>
    </source>
</reference>
<evidence type="ECO:0000313" key="3">
    <source>
        <dbReference type="Proteomes" id="UP001362999"/>
    </source>
</evidence>
<organism evidence="2 3">
    <name type="scientific">Favolaschia claudopus</name>
    <dbReference type="NCBI Taxonomy" id="2862362"/>
    <lineage>
        <taxon>Eukaryota</taxon>
        <taxon>Fungi</taxon>
        <taxon>Dikarya</taxon>
        <taxon>Basidiomycota</taxon>
        <taxon>Agaricomycotina</taxon>
        <taxon>Agaricomycetes</taxon>
        <taxon>Agaricomycetidae</taxon>
        <taxon>Agaricales</taxon>
        <taxon>Marasmiineae</taxon>
        <taxon>Mycenaceae</taxon>
        <taxon>Favolaschia</taxon>
    </lineage>
</organism>